<gene>
    <name evidence="1" type="ORF">NHP190003_13560</name>
</gene>
<dbReference type="RefSeq" id="WP_260320560.1">
    <property type="nucleotide sequence ID" value="NZ_AP024814.1"/>
</dbReference>
<name>A0ABN6I622_9HELI</name>
<dbReference type="EMBL" id="AP024814">
    <property type="protein sequence ID" value="BCZ18074.1"/>
    <property type="molecule type" value="Genomic_DNA"/>
</dbReference>
<protein>
    <submittedName>
        <fullName evidence="1">Uncharacterized protein</fullName>
    </submittedName>
</protein>
<dbReference type="Proteomes" id="UP000826775">
    <property type="component" value="Chromosome"/>
</dbReference>
<keyword evidence="2" id="KW-1185">Reference proteome</keyword>
<accession>A0ABN6I622</accession>
<organism evidence="1 2">
    <name type="scientific">Helicobacter gastrocanis</name>
    <dbReference type="NCBI Taxonomy" id="2849641"/>
    <lineage>
        <taxon>Bacteria</taxon>
        <taxon>Pseudomonadati</taxon>
        <taxon>Campylobacterota</taxon>
        <taxon>Epsilonproteobacteria</taxon>
        <taxon>Campylobacterales</taxon>
        <taxon>Helicobacteraceae</taxon>
        <taxon>Helicobacter</taxon>
    </lineage>
</organism>
<evidence type="ECO:0000313" key="2">
    <source>
        <dbReference type="Proteomes" id="UP000826775"/>
    </source>
</evidence>
<evidence type="ECO:0000313" key="1">
    <source>
        <dbReference type="EMBL" id="BCZ18074.1"/>
    </source>
</evidence>
<proteinExistence type="predicted"/>
<reference evidence="1 2" key="1">
    <citation type="submission" date="2021-07" db="EMBL/GenBank/DDBJ databases">
        <title>Novel Helicobacter sp. Isolated from a dog.</title>
        <authorList>
            <person name="Rimbara E."/>
            <person name="Suzuki M."/>
        </authorList>
    </citation>
    <scope>NUCLEOTIDE SEQUENCE [LARGE SCALE GENOMIC DNA]</scope>
    <source>
        <strain evidence="2">NHP19-003</strain>
    </source>
</reference>
<sequence length="43" mass="5042">MEYTSNLRRACKIYKMAKRFSQIDGQPLEEAIHLVANMSILDR</sequence>